<sequence length="288" mass="30591">MKTSNLTKTALAVVVVAQLLSVEAFAGTVKVTNLTTNKMAIQDPYFQLSKPSITEVTEEEALEFINDATLGLTVKNVTVPNIPPRPPEEKGVVSPGTNKGLAAVAADGTTPTPKSGVLDGVIMVIDKLIAIGQKIIPTIEKGKAVVTNNPMAAVSVLPRLDSKDTAVHDMGGWSIPVTKHYKISYTNGFNSEVVAFVYSITFQHGGQFEGKGKYLTGIRASARNISVAWGFDLDASSQLIAISNVGTPANVVAGATVEMSYTVKNWTKTLTTNTSFFVAGDGRLYRLD</sequence>
<accession>A0A2K9NUP6</accession>
<dbReference type="KEGG" id="bsto:C0V70_10275"/>
<dbReference type="RefSeq" id="WP_102243775.1">
    <property type="nucleotide sequence ID" value="NZ_CP025704.1"/>
</dbReference>
<dbReference type="Proteomes" id="UP000235584">
    <property type="component" value="Chromosome"/>
</dbReference>
<evidence type="ECO:0000313" key="2">
    <source>
        <dbReference type="Proteomes" id="UP000235584"/>
    </source>
</evidence>
<reference evidence="1 2" key="1">
    <citation type="submission" date="2018-01" db="EMBL/GenBank/DDBJ databases">
        <title>Complete genome sequence of Bacteriovorax stolpii DSM12778.</title>
        <authorList>
            <person name="Tang B."/>
            <person name="Chang J."/>
        </authorList>
    </citation>
    <scope>NUCLEOTIDE SEQUENCE [LARGE SCALE GENOMIC DNA]</scope>
    <source>
        <strain evidence="1 2">DSM 12778</strain>
    </source>
</reference>
<proteinExistence type="predicted"/>
<organism evidence="1 2">
    <name type="scientific">Bacteriovorax stolpii</name>
    <name type="common">Bdellovibrio stolpii</name>
    <dbReference type="NCBI Taxonomy" id="960"/>
    <lineage>
        <taxon>Bacteria</taxon>
        <taxon>Pseudomonadati</taxon>
        <taxon>Bdellovibrionota</taxon>
        <taxon>Bacteriovoracia</taxon>
        <taxon>Bacteriovoracales</taxon>
        <taxon>Bacteriovoracaceae</taxon>
        <taxon>Bacteriovorax</taxon>
    </lineage>
</organism>
<dbReference type="AlphaFoldDB" id="A0A2K9NUP6"/>
<dbReference type="EMBL" id="CP025704">
    <property type="protein sequence ID" value="AUN98484.1"/>
    <property type="molecule type" value="Genomic_DNA"/>
</dbReference>
<name>A0A2K9NUP6_BACTC</name>
<evidence type="ECO:0000313" key="1">
    <source>
        <dbReference type="EMBL" id="AUN98484.1"/>
    </source>
</evidence>
<keyword evidence="2" id="KW-1185">Reference proteome</keyword>
<gene>
    <name evidence="1" type="ORF">C0V70_10275</name>
</gene>
<protein>
    <submittedName>
        <fullName evidence="1">Uncharacterized protein</fullName>
    </submittedName>
</protein>